<evidence type="ECO:0000313" key="1">
    <source>
        <dbReference type="EMBL" id="KAA8580090.1"/>
    </source>
</evidence>
<dbReference type="AlphaFoldDB" id="A0A5J5CIN3"/>
<accession>A0A5J5CIN3</accession>
<reference evidence="1 2" key="1">
    <citation type="submission" date="2019-08" db="EMBL/GenBank/DDBJ databases">
        <title>A chromosome-level genome assembly, high-density linkage maps, and genome scans reveal the genomic architecture of hybrid incompatibilities underlying speciation via character displacement in darters (Percidae: Etheostominae).</title>
        <authorList>
            <person name="Moran R.L."/>
            <person name="Catchen J.M."/>
            <person name="Fuller R.C."/>
        </authorList>
    </citation>
    <scope>NUCLEOTIDE SEQUENCE [LARGE SCALE GENOMIC DNA]</scope>
    <source>
        <strain evidence="1">EspeVRDwgs_2016</strain>
        <tissue evidence="1">Muscle</tissue>
    </source>
</reference>
<gene>
    <name evidence="1" type="ORF">FQN60_005625</name>
</gene>
<dbReference type="EMBL" id="VOFY01000023">
    <property type="protein sequence ID" value="KAA8580090.1"/>
    <property type="molecule type" value="Genomic_DNA"/>
</dbReference>
<sequence length="131" mass="14755">MSLYQSRSLLPPLRADVKLDATELDQVTPDRIWFYRIRPDLNRLGPVFQGPTVTGTTTTTTIRVLVLCVLVRSSLVRPSSTWLRKVKMSSRSRQLSSRVYMHSNAAFLKSRPSSTVCLNGPISTYTQPNIS</sequence>
<comment type="caution">
    <text evidence="1">The sequence shown here is derived from an EMBL/GenBank/DDBJ whole genome shotgun (WGS) entry which is preliminary data.</text>
</comment>
<dbReference type="Proteomes" id="UP000327493">
    <property type="component" value="Chromosome 23"/>
</dbReference>
<proteinExistence type="predicted"/>
<organism evidence="1 2">
    <name type="scientific">Etheostoma spectabile</name>
    <name type="common">orangethroat darter</name>
    <dbReference type="NCBI Taxonomy" id="54343"/>
    <lineage>
        <taxon>Eukaryota</taxon>
        <taxon>Metazoa</taxon>
        <taxon>Chordata</taxon>
        <taxon>Craniata</taxon>
        <taxon>Vertebrata</taxon>
        <taxon>Euteleostomi</taxon>
        <taxon>Actinopterygii</taxon>
        <taxon>Neopterygii</taxon>
        <taxon>Teleostei</taxon>
        <taxon>Neoteleostei</taxon>
        <taxon>Acanthomorphata</taxon>
        <taxon>Eupercaria</taxon>
        <taxon>Perciformes</taxon>
        <taxon>Percoidei</taxon>
        <taxon>Percidae</taxon>
        <taxon>Etheostomatinae</taxon>
        <taxon>Etheostoma</taxon>
    </lineage>
</organism>
<keyword evidence="2" id="KW-1185">Reference proteome</keyword>
<evidence type="ECO:0000313" key="2">
    <source>
        <dbReference type="Proteomes" id="UP000327493"/>
    </source>
</evidence>
<name>A0A5J5CIN3_9PERO</name>
<protein>
    <submittedName>
        <fullName evidence="1">Uncharacterized protein</fullName>
    </submittedName>
</protein>